<evidence type="ECO:0000313" key="2">
    <source>
        <dbReference type="Proteomes" id="UP000765509"/>
    </source>
</evidence>
<dbReference type="PANTHER" id="PTHR37984:SF5">
    <property type="entry name" value="PROTEIN NYNRIN-LIKE"/>
    <property type="match status" value="1"/>
</dbReference>
<dbReference type="Gene3D" id="3.30.420.10">
    <property type="entry name" value="Ribonuclease H-like superfamily/Ribonuclease H"/>
    <property type="match status" value="1"/>
</dbReference>
<keyword evidence="2" id="KW-1185">Reference proteome</keyword>
<name>A0A9Q3IT03_9BASI</name>
<dbReference type="InterPro" id="IPR036397">
    <property type="entry name" value="RNaseH_sf"/>
</dbReference>
<organism evidence="1 2">
    <name type="scientific">Austropuccinia psidii MF-1</name>
    <dbReference type="NCBI Taxonomy" id="1389203"/>
    <lineage>
        <taxon>Eukaryota</taxon>
        <taxon>Fungi</taxon>
        <taxon>Dikarya</taxon>
        <taxon>Basidiomycota</taxon>
        <taxon>Pucciniomycotina</taxon>
        <taxon>Pucciniomycetes</taxon>
        <taxon>Pucciniales</taxon>
        <taxon>Sphaerophragmiaceae</taxon>
        <taxon>Austropuccinia</taxon>
    </lineage>
</organism>
<reference evidence="1" key="1">
    <citation type="submission" date="2021-03" db="EMBL/GenBank/DDBJ databases">
        <title>Draft genome sequence of rust myrtle Austropuccinia psidii MF-1, a brazilian biotype.</title>
        <authorList>
            <person name="Quecine M.C."/>
            <person name="Pachon D.M.R."/>
            <person name="Bonatelli M.L."/>
            <person name="Correr F.H."/>
            <person name="Franceschini L.M."/>
            <person name="Leite T.F."/>
            <person name="Margarido G.R.A."/>
            <person name="Almeida C.A."/>
            <person name="Ferrarezi J.A."/>
            <person name="Labate C.A."/>
        </authorList>
    </citation>
    <scope>NUCLEOTIDE SEQUENCE</scope>
    <source>
        <strain evidence="1">MF-1</strain>
    </source>
</reference>
<dbReference type="AlphaFoldDB" id="A0A9Q3IT03"/>
<dbReference type="PANTHER" id="PTHR37984">
    <property type="entry name" value="PROTEIN CBG26694"/>
    <property type="match status" value="1"/>
</dbReference>
<dbReference type="GO" id="GO:0003676">
    <property type="term" value="F:nucleic acid binding"/>
    <property type="evidence" value="ECO:0007669"/>
    <property type="project" value="InterPro"/>
</dbReference>
<gene>
    <name evidence="1" type="ORF">O181_089025</name>
</gene>
<dbReference type="InterPro" id="IPR012337">
    <property type="entry name" value="RNaseH-like_sf"/>
</dbReference>
<dbReference type="InterPro" id="IPR050951">
    <property type="entry name" value="Retrovirus_Pol_polyprotein"/>
</dbReference>
<evidence type="ECO:0000313" key="1">
    <source>
        <dbReference type="EMBL" id="MBW0549310.1"/>
    </source>
</evidence>
<proteinExistence type="predicted"/>
<dbReference type="Proteomes" id="UP000765509">
    <property type="component" value="Unassembled WGS sequence"/>
</dbReference>
<comment type="caution">
    <text evidence="1">The sequence shown here is derived from an EMBL/GenBank/DDBJ whole genome shotgun (WGS) entry which is preliminary data.</text>
</comment>
<dbReference type="OrthoDB" id="4360000at2759"/>
<evidence type="ECO:0008006" key="3">
    <source>
        <dbReference type="Google" id="ProtNLM"/>
    </source>
</evidence>
<dbReference type="SUPFAM" id="SSF53098">
    <property type="entry name" value="Ribonuclease H-like"/>
    <property type="match status" value="1"/>
</dbReference>
<dbReference type="EMBL" id="AVOT02054618">
    <property type="protein sequence ID" value="MBW0549310.1"/>
    <property type="molecule type" value="Genomic_DNA"/>
</dbReference>
<accession>A0A9Q3IT03</accession>
<sequence>MKAWGRKWGQELSEYINTCERLQEPNRKHGKKYELLKPIEEPKSPWETINMNWVTGLFPGGKENFNAFLVIVDRYTQDVRILDQRLLHGWNKLAFSTAYNPQTNGLAERMILTREDIIRKCFAYGMKYKDHEGYTNDWVTLLPAVQLAYNTSQHSTTGKATSLVDKGWKPLLPVDHLNKNLLIIHPTAKDFHYMWKGEFDAASQCIAEAKEYNKQRYYKTHMEPDFKEGDQVLVSTFNHNNLKGQK</sequence>
<protein>
    <recommendedName>
        <fullName evidence="3">Integrase catalytic domain-containing protein</fullName>
    </recommendedName>
</protein>